<dbReference type="AlphaFoldDB" id="A0A0A9FVT0"/>
<dbReference type="EMBL" id="GBRH01183480">
    <property type="protein sequence ID" value="JAE14416.1"/>
    <property type="molecule type" value="Transcribed_RNA"/>
</dbReference>
<proteinExistence type="predicted"/>
<reference evidence="1" key="1">
    <citation type="submission" date="2014-09" db="EMBL/GenBank/DDBJ databases">
        <authorList>
            <person name="Magalhaes I.L.F."/>
            <person name="Oliveira U."/>
            <person name="Santos F.R."/>
            <person name="Vidigal T.H.D.A."/>
            <person name="Brescovit A.D."/>
            <person name="Santos A.J."/>
        </authorList>
    </citation>
    <scope>NUCLEOTIDE SEQUENCE</scope>
    <source>
        <tissue evidence="1">Shoot tissue taken approximately 20 cm above the soil surface</tissue>
    </source>
</reference>
<organism evidence="1">
    <name type="scientific">Arundo donax</name>
    <name type="common">Giant reed</name>
    <name type="synonym">Donax arundinaceus</name>
    <dbReference type="NCBI Taxonomy" id="35708"/>
    <lineage>
        <taxon>Eukaryota</taxon>
        <taxon>Viridiplantae</taxon>
        <taxon>Streptophyta</taxon>
        <taxon>Embryophyta</taxon>
        <taxon>Tracheophyta</taxon>
        <taxon>Spermatophyta</taxon>
        <taxon>Magnoliopsida</taxon>
        <taxon>Liliopsida</taxon>
        <taxon>Poales</taxon>
        <taxon>Poaceae</taxon>
        <taxon>PACMAD clade</taxon>
        <taxon>Arundinoideae</taxon>
        <taxon>Arundineae</taxon>
        <taxon>Arundo</taxon>
    </lineage>
</organism>
<evidence type="ECO:0000313" key="1">
    <source>
        <dbReference type="EMBL" id="JAE14416.1"/>
    </source>
</evidence>
<sequence>MSTIMFLSPDQYISNKKSRDSVEILTC</sequence>
<name>A0A0A9FVT0_ARUDO</name>
<reference evidence="1" key="2">
    <citation type="journal article" date="2015" name="Data Brief">
        <title>Shoot transcriptome of the giant reed, Arundo donax.</title>
        <authorList>
            <person name="Barrero R.A."/>
            <person name="Guerrero F.D."/>
            <person name="Moolhuijzen P."/>
            <person name="Goolsby J.A."/>
            <person name="Tidwell J."/>
            <person name="Bellgard S.E."/>
            <person name="Bellgard M.I."/>
        </authorList>
    </citation>
    <scope>NUCLEOTIDE SEQUENCE</scope>
    <source>
        <tissue evidence="1">Shoot tissue taken approximately 20 cm above the soil surface</tissue>
    </source>
</reference>
<accession>A0A0A9FVT0</accession>
<protein>
    <submittedName>
        <fullName evidence="1">Uncharacterized protein</fullName>
    </submittedName>
</protein>